<dbReference type="InterPro" id="IPR003660">
    <property type="entry name" value="HAMP_dom"/>
</dbReference>
<accession>A0A1H0NMY7</accession>
<keyword evidence="6" id="KW-1185">Reference proteome</keyword>
<gene>
    <name evidence="5" type="ORF">SAMN04489708_10576</name>
</gene>
<dbReference type="Gene3D" id="1.10.287.950">
    <property type="entry name" value="Methyl-accepting chemotaxis protein"/>
    <property type="match status" value="1"/>
</dbReference>
<dbReference type="GO" id="GO:0006935">
    <property type="term" value="P:chemotaxis"/>
    <property type="evidence" value="ECO:0007669"/>
    <property type="project" value="TreeGrafter"/>
</dbReference>
<comment type="similarity">
    <text evidence="2">Belongs to the methyl-accepting chemotaxis (MCP) protein family.</text>
</comment>
<dbReference type="EMBL" id="FNJL01000005">
    <property type="protein sequence ID" value="SDO93946.1"/>
    <property type="molecule type" value="Genomic_DNA"/>
</dbReference>
<proteinExistence type="inferred from homology"/>
<evidence type="ECO:0000256" key="2">
    <source>
        <dbReference type="ARBA" id="ARBA00029447"/>
    </source>
</evidence>
<evidence type="ECO:0000259" key="4">
    <source>
        <dbReference type="PROSITE" id="PS50885"/>
    </source>
</evidence>
<dbReference type="PANTHER" id="PTHR43531:SF14">
    <property type="entry name" value="METHYL-ACCEPTING CHEMOTAXIS PROTEIN I-RELATED"/>
    <property type="match status" value="1"/>
</dbReference>
<dbReference type="Proteomes" id="UP000199317">
    <property type="component" value="Unassembled WGS sequence"/>
</dbReference>
<dbReference type="GO" id="GO:0007165">
    <property type="term" value="P:signal transduction"/>
    <property type="evidence" value="ECO:0007669"/>
    <property type="project" value="InterPro"/>
</dbReference>
<feature type="region of interest" description="Disordered" evidence="3">
    <location>
        <begin position="256"/>
        <end position="310"/>
    </location>
</feature>
<dbReference type="AlphaFoldDB" id="A0A1H0NMY7"/>
<dbReference type="PANTHER" id="PTHR43531">
    <property type="entry name" value="PROTEIN ICFG"/>
    <property type="match status" value="1"/>
</dbReference>
<sequence length="310" mass="33368">MEKARDAALAAAQEGFNLADDNIVKADVLSMPSTDWVARMTRITDTQFELVGVSFDVLEQSLDSQIAQLRQGMLVLEAVLEALAAAALWIMAMVTRATTRSIDEAVRIAEAVADGDLTARVEPQGRDEVARLLHALAAMNRKLGTVVGTVRLNAENVASASVQIAQGNADLSQRTESQASALEQTAASMEELGSTIIVDSIRKVSGIVGEITSGNWWIPRRCSGWAPAPDPPPAKKPRGREAPGLFLIRRGPERLRRRARRCSRPGTSRSASARRCPPCTAWPAPRRPGSPRAGCRPRPASPPCPWQGSP</sequence>
<dbReference type="SUPFAM" id="SSF158472">
    <property type="entry name" value="HAMP domain-like"/>
    <property type="match status" value="1"/>
</dbReference>
<protein>
    <submittedName>
        <fullName evidence="5">HAMP domain-containing protein</fullName>
    </submittedName>
</protein>
<evidence type="ECO:0000313" key="5">
    <source>
        <dbReference type="EMBL" id="SDO93946.1"/>
    </source>
</evidence>
<dbReference type="InterPro" id="IPR051310">
    <property type="entry name" value="MCP_chemotaxis"/>
</dbReference>
<evidence type="ECO:0000256" key="1">
    <source>
        <dbReference type="ARBA" id="ARBA00022481"/>
    </source>
</evidence>
<evidence type="ECO:0000256" key="3">
    <source>
        <dbReference type="SAM" id="MobiDB-lite"/>
    </source>
</evidence>
<keyword evidence="1" id="KW-0488">Methylation</keyword>
<dbReference type="Pfam" id="PF00672">
    <property type="entry name" value="HAMP"/>
    <property type="match status" value="1"/>
</dbReference>
<reference evidence="6" key="1">
    <citation type="submission" date="2016-10" db="EMBL/GenBank/DDBJ databases">
        <authorList>
            <person name="Varghese N."/>
            <person name="Submissions S."/>
        </authorList>
    </citation>
    <scope>NUCLEOTIDE SEQUENCE [LARGE SCALE GENOMIC DNA]</scope>
    <source>
        <strain evidence="6">DSM 17101</strain>
    </source>
</reference>
<dbReference type="GO" id="GO:0004888">
    <property type="term" value="F:transmembrane signaling receptor activity"/>
    <property type="evidence" value="ECO:0007669"/>
    <property type="project" value="TreeGrafter"/>
</dbReference>
<dbReference type="SMART" id="SM00304">
    <property type="entry name" value="HAMP"/>
    <property type="match status" value="1"/>
</dbReference>
<evidence type="ECO:0000313" key="6">
    <source>
        <dbReference type="Proteomes" id="UP000199317"/>
    </source>
</evidence>
<feature type="domain" description="HAMP" evidence="4">
    <location>
        <begin position="96"/>
        <end position="148"/>
    </location>
</feature>
<feature type="compositionally biased region" description="Pro residues" evidence="3">
    <location>
        <begin position="299"/>
        <end position="310"/>
    </location>
</feature>
<dbReference type="PROSITE" id="PS50885">
    <property type="entry name" value="HAMP"/>
    <property type="match status" value="1"/>
</dbReference>
<dbReference type="GO" id="GO:0005886">
    <property type="term" value="C:plasma membrane"/>
    <property type="evidence" value="ECO:0007669"/>
    <property type="project" value="TreeGrafter"/>
</dbReference>
<dbReference type="CDD" id="cd06225">
    <property type="entry name" value="HAMP"/>
    <property type="match status" value="1"/>
</dbReference>
<name>A0A1H0NMY7_9BURK</name>
<organism evidence="5 6">
    <name type="scientific">Paracidovorax cattleyae</name>
    <dbReference type="NCBI Taxonomy" id="80868"/>
    <lineage>
        <taxon>Bacteria</taxon>
        <taxon>Pseudomonadati</taxon>
        <taxon>Pseudomonadota</taxon>
        <taxon>Betaproteobacteria</taxon>
        <taxon>Burkholderiales</taxon>
        <taxon>Comamonadaceae</taxon>
        <taxon>Paracidovorax</taxon>
    </lineage>
</organism>